<dbReference type="EMBL" id="CP159872">
    <property type="protein sequence ID" value="XCM83390.1"/>
    <property type="molecule type" value="Genomic_DNA"/>
</dbReference>
<organism evidence="3">
    <name type="scientific">Kitasatospora camelliae</name>
    <dbReference type="NCBI Taxonomy" id="3156397"/>
    <lineage>
        <taxon>Bacteria</taxon>
        <taxon>Bacillati</taxon>
        <taxon>Actinomycetota</taxon>
        <taxon>Actinomycetes</taxon>
        <taxon>Kitasatosporales</taxon>
        <taxon>Streptomycetaceae</taxon>
        <taxon>Kitasatospora</taxon>
    </lineage>
</organism>
<feature type="domain" description="PknH-like extracellular" evidence="2">
    <location>
        <begin position="44"/>
        <end position="225"/>
    </location>
</feature>
<dbReference type="Gene3D" id="3.40.1000.70">
    <property type="entry name" value="PknH-like extracellular domain"/>
    <property type="match status" value="1"/>
</dbReference>
<dbReference type="InterPro" id="IPR038232">
    <property type="entry name" value="PknH-like_Extracell_sf"/>
</dbReference>
<feature type="transmembrane region" description="Helical" evidence="1">
    <location>
        <begin position="12"/>
        <end position="35"/>
    </location>
</feature>
<evidence type="ECO:0000259" key="2">
    <source>
        <dbReference type="Pfam" id="PF14032"/>
    </source>
</evidence>
<evidence type="ECO:0000313" key="3">
    <source>
        <dbReference type="EMBL" id="XCM83390.1"/>
    </source>
</evidence>
<gene>
    <name evidence="3" type="ORF">ABWK59_32925</name>
</gene>
<dbReference type="InterPro" id="IPR026954">
    <property type="entry name" value="PknH-like_Extracell"/>
</dbReference>
<evidence type="ECO:0000256" key="1">
    <source>
        <dbReference type="SAM" id="Phobius"/>
    </source>
</evidence>
<dbReference type="KEGG" id="kcm:ABWK59_32925"/>
<name>A0AAU8K3X1_9ACTN</name>
<dbReference type="RefSeq" id="WP_354644326.1">
    <property type="nucleotide sequence ID" value="NZ_CP159872.1"/>
</dbReference>
<keyword evidence="1" id="KW-0472">Membrane</keyword>
<keyword evidence="1" id="KW-0812">Transmembrane</keyword>
<accession>A0AAU8K3X1</accession>
<dbReference type="AlphaFoldDB" id="A0AAU8K3X1"/>
<keyword evidence="1" id="KW-1133">Transmembrane helix</keyword>
<protein>
    <submittedName>
        <fullName evidence="3">Sensor domain-containing protein</fullName>
    </submittedName>
</protein>
<dbReference type="Pfam" id="PF14032">
    <property type="entry name" value="PknH_C"/>
    <property type="match status" value="1"/>
</dbReference>
<reference evidence="3" key="1">
    <citation type="submission" date="2024-06" db="EMBL/GenBank/DDBJ databases">
        <title>The genome sequences of Kitasatospora sp. strain HUAS MG31.</title>
        <authorList>
            <person name="Mo P."/>
        </authorList>
    </citation>
    <scope>NUCLEOTIDE SEQUENCE</scope>
    <source>
        <strain evidence="3">HUAS MG31</strain>
    </source>
</reference>
<sequence length="227" mass="23357">MSEDSVPARRGRLWAVLVTALLLVAAAGGVVWWQWPNNDGPPVVAGTVQAVVLPAADVSKAVGTTLNALTRAGEPAPSLSADPPGCSVAVGPATTVVYQGGWTAFVSVAQQDATDSADHTVTQTVGRYASADRAAEVFGTLADGLRACPSAVRDASGAGASRWTYRVDSATDTTLSWTAVQDQGDGWACYREARLTGSSVLQSAVCEAGDGRPAARAIADRMAERAR</sequence>
<proteinExistence type="predicted"/>